<name>A0ABQ1YML6_9BACL</name>
<evidence type="ECO:0000313" key="2">
    <source>
        <dbReference type="Proteomes" id="UP000659344"/>
    </source>
</evidence>
<dbReference type="EMBL" id="BMFT01000001">
    <property type="protein sequence ID" value="GGH29686.1"/>
    <property type="molecule type" value="Genomic_DNA"/>
</dbReference>
<accession>A0ABQ1YML6</accession>
<dbReference type="InterPro" id="IPR018540">
    <property type="entry name" value="Spo0E-like"/>
</dbReference>
<gene>
    <name evidence="1" type="ORF">GCM10008013_32420</name>
</gene>
<dbReference type="Gene3D" id="4.10.280.10">
    <property type="entry name" value="Helix-loop-helix DNA-binding domain"/>
    <property type="match status" value="1"/>
</dbReference>
<proteinExistence type="predicted"/>
<keyword evidence="2" id="KW-1185">Reference proteome</keyword>
<dbReference type="InterPro" id="IPR037208">
    <property type="entry name" value="Spo0E-like_sf"/>
</dbReference>
<dbReference type="Proteomes" id="UP000659344">
    <property type="component" value="Unassembled WGS sequence"/>
</dbReference>
<evidence type="ECO:0000313" key="1">
    <source>
        <dbReference type="EMBL" id="GGH29686.1"/>
    </source>
</evidence>
<dbReference type="RefSeq" id="WP_188540595.1">
    <property type="nucleotide sequence ID" value="NZ_BMFT01000001.1"/>
</dbReference>
<reference evidence="2" key="1">
    <citation type="journal article" date="2019" name="Int. J. Syst. Evol. Microbiol.">
        <title>The Global Catalogue of Microorganisms (GCM) 10K type strain sequencing project: providing services to taxonomists for standard genome sequencing and annotation.</title>
        <authorList>
            <consortium name="The Broad Institute Genomics Platform"/>
            <consortium name="The Broad Institute Genome Sequencing Center for Infectious Disease"/>
            <person name="Wu L."/>
            <person name="Ma J."/>
        </authorList>
    </citation>
    <scope>NUCLEOTIDE SEQUENCE [LARGE SCALE GENOMIC DNA]</scope>
    <source>
        <strain evidence="2">CGMCC 1.12769</strain>
    </source>
</reference>
<dbReference type="SUPFAM" id="SSF140500">
    <property type="entry name" value="BAS1536-like"/>
    <property type="match status" value="1"/>
</dbReference>
<protein>
    <recommendedName>
        <fullName evidence="3">Spo0E like sporulation regulatory protein</fullName>
    </recommendedName>
</protein>
<organism evidence="1 2">
    <name type="scientific">Paenibacillus segetis</name>
    <dbReference type="NCBI Taxonomy" id="1325360"/>
    <lineage>
        <taxon>Bacteria</taxon>
        <taxon>Bacillati</taxon>
        <taxon>Bacillota</taxon>
        <taxon>Bacilli</taxon>
        <taxon>Bacillales</taxon>
        <taxon>Paenibacillaceae</taxon>
        <taxon>Paenibacillus</taxon>
    </lineage>
</organism>
<dbReference type="InterPro" id="IPR036638">
    <property type="entry name" value="HLH_DNA-bd_sf"/>
</dbReference>
<sequence length="56" mass="6852">MREVEVIQRRIECERIELYKMQRKHGGLQHPKVLKQSMRVDELINMYNRAIYSCCK</sequence>
<dbReference type="Pfam" id="PF09388">
    <property type="entry name" value="SpoOE-like"/>
    <property type="match status" value="1"/>
</dbReference>
<comment type="caution">
    <text evidence="1">The sequence shown here is derived from an EMBL/GenBank/DDBJ whole genome shotgun (WGS) entry which is preliminary data.</text>
</comment>
<evidence type="ECO:0008006" key="3">
    <source>
        <dbReference type="Google" id="ProtNLM"/>
    </source>
</evidence>